<dbReference type="GeneID" id="24921071"/>
<name>D8M878_BLAHO</name>
<reference evidence="1" key="1">
    <citation type="submission" date="2010-02" db="EMBL/GenBank/DDBJ databases">
        <title>Sequencing and annotation of the Blastocystis hominis genome.</title>
        <authorList>
            <person name="Wincker P."/>
        </authorList>
    </citation>
    <scope>NUCLEOTIDE SEQUENCE</scope>
    <source>
        <strain evidence="1">Singapore isolate B</strain>
    </source>
</reference>
<protein>
    <submittedName>
        <fullName evidence="1">Uncharacterized protein</fullName>
    </submittedName>
</protein>
<dbReference type="InterPro" id="IPR046341">
    <property type="entry name" value="SET_dom_sf"/>
</dbReference>
<proteinExistence type="predicted"/>
<evidence type="ECO:0000313" key="1">
    <source>
        <dbReference type="EMBL" id="CBK24267.2"/>
    </source>
</evidence>
<sequence>MSSREYLKEMGLAVKESKSRGRFLVTEKLIPEGTTIMECMPLSWAVTNECATSICHHCLKSFEKTPCCESAKSMTGNVTNWSAVG</sequence>
<dbReference type="Gene3D" id="2.170.270.10">
    <property type="entry name" value="SET domain"/>
    <property type="match status" value="1"/>
</dbReference>
<dbReference type="Gene3D" id="6.10.140.2220">
    <property type="match status" value="1"/>
</dbReference>
<gene>
    <name evidence="1" type="ORF">GSBLH_T00004024001</name>
</gene>
<dbReference type="InParanoid" id="D8M878"/>
<dbReference type="AlphaFoldDB" id="D8M878"/>
<keyword evidence="2" id="KW-1185">Reference proteome</keyword>
<dbReference type="RefSeq" id="XP_012898315.1">
    <property type="nucleotide sequence ID" value="XM_013042861.1"/>
</dbReference>
<organism evidence="1">
    <name type="scientific">Blastocystis hominis</name>
    <dbReference type="NCBI Taxonomy" id="12968"/>
    <lineage>
        <taxon>Eukaryota</taxon>
        <taxon>Sar</taxon>
        <taxon>Stramenopiles</taxon>
        <taxon>Bigyra</taxon>
        <taxon>Opalozoa</taxon>
        <taxon>Opalinata</taxon>
        <taxon>Blastocystidae</taxon>
        <taxon>Blastocystis</taxon>
    </lineage>
</organism>
<dbReference type="EMBL" id="FN668683">
    <property type="protein sequence ID" value="CBK24267.2"/>
    <property type="molecule type" value="Genomic_DNA"/>
</dbReference>
<dbReference type="OrthoDB" id="265717at2759"/>
<evidence type="ECO:0000313" key="2">
    <source>
        <dbReference type="Proteomes" id="UP000008312"/>
    </source>
</evidence>
<dbReference type="Proteomes" id="UP000008312">
    <property type="component" value="Unassembled WGS sequence"/>
</dbReference>
<accession>D8M878</accession>